<dbReference type="AlphaFoldDB" id="A0AAW0CRY9"/>
<protein>
    <recommendedName>
        <fullName evidence="3">F-box domain-containing protein</fullName>
    </recommendedName>
</protein>
<accession>A0AAW0CRY9</accession>
<sequence length="476" mass="54616">MFNALAHVLLIRKPFRPSIQDLDDTTAKSISPDVIALLRSGTMLEPEEQQYTDSVLKQLDEKLASHTRLIDDLQSTLLILQHKKSILKWKHYRFRALKAPIRRVPPEILSYILLITIRESVKTFQPHGSAYSAATLFSQVSSRWRHIVRSTPQLWSIMSIVVHSDYRPSDVFIHHLVRAKEAPLDVELYLEGREITHADSEISSLLIQRRELWKRLRLHGALHNVSSFLNQFWDTLPLRELGVDITSQEGNWEDIIRIIHAQFPEIHFLRLAGPRLAVPDHHCKSFRRLTSIDLDLPVDTMFTIINLNSATLINIKFTVRPLIGTDQFAVDLELQSRAIKAVCTQEQISFPSLENLTFVVISNRYAYQNIAALVQSMLETPSLHSLAIQHQDPWGHAKTECDSSSKLFISIYELLSKCGRLPGFHTLELEEPPFLDEDLIHLLRRVPGLKRLRVTDAYGALTRKFLTKMTLTSEGM</sequence>
<organism evidence="1 2">
    <name type="scientific">Paramarasmius palmivorus</name>
    <dbReference type="NCBI Taxonomy" id="297713"/>
    <lineage>
        <taxon>Eukaryota</taxon>
        <taxon>Fungi</taxon>
        <taxon>Dikarya</taxon>
        <taxon>Basidiomycota</taxon>
        <taxon>Agaricomycotina</taxon>
        <taxon>Agaricomycetes</taxon>
        <taxon>Agaricomycetidae</taxon>
        <taxon>Agaricales</taxon>
        <taxon>Marasmiineae</taxon>
        <taxon>Marasmiaceae</taxon>
        <taxon>Paramarasmius</taxon>
    </lineage>
</organism>
<name>A0AAW0CRY9_9AGAR</name>
<dbReference type="EMBL" id="JAYKXP010000033">
    <property type="protein sequence ID" value="KAK7041618.1"/>
    <property type="molecule type" value="Genomic_DNA"/>
</dbReference>
<evidence type="ECO:0000313" key="1">
    <source>
        <dbReference type="EMBL" id="KAK7041618.1"/>
    </source>
</evidence>
<reference evidence="1 2" key="1">
    <citation type="submission" date="2024-01" db="EMBL/GenBank/DDBJ databases">
        <title>A draft genome for a cacao thread blight-causing isolate of Paramarasmius palmivorus.</title>
        <authorList>
            <person name="Baruah I.K."/>
            <person name="Bukari Y."/>
            <person name="Amoako-Attah I."/>
            <person name="Meinhardt L.W."/>
            <person name="Bailey B.A."/>
            <person name="Cohen S.P."/>
        </authorList>
    </citation>
    <scope>NUCLEOTIDE SEQUENCE [LARGE SCALE GENOMIC DNA]</scope>
    <source>
        <strain evidence="1 2">GH-12</strain>
    </source>
</reference>
<proteinExistence type="predicted"/>
<keyword evidence="2" id="KW-1185">Reference proteome</keyword>
<dbReference type="Proteomes" id="UP001383192">
    <property type="component" value="Unassembled WGS sequence"/>
</dbReference>
<evidence type="ECO:0008006" key="3">
    <source>
        <dbReference type="Google" id="ProtNLM"/>
    </source>
</evidence>
<gene>
    <name evidence="1" type="ORF">VNI00_009208</name>
</gene>
<comment type="caution">
    <text evidence="1">The sequence shown here is derived from an EMBL/GenBank/DDBJ whole genome shotgun (WGS) entry which is preliminary data.</text>
</comment>
<evidence type="ECO:0000313" key="2">
    <source>
        <dbReference type="Proteomes" id="UP001383192"/>
    </source>
</evidence>